<accession>A0A9N8V6F6</accession>
<feature type="non-terminal residue" evidence="1">
    <location>
        <position position="145"/>
    </location>
</feature>
<evidence type="ECO:0000313" key="1">
    <source>
        <dbReference type="EMBL" id="CAG8445372.1"/>
    </source>
</evidence>
<protein>
    <submittedName>
        <fullName evidence="1">15104_t:CDS:1</fullName>
    </submittedName>
</protein>
<dbReference type="AlphaFoldDB" id="A0A9N8V6F6"/>
<keyword evidence="2" id="KW-1185">Reference proteome</keyword>
<evidence type="ECO:0000313" key="2">
    <source>
        <dbReference type="Proteomes" id="UP000789342"/>
    </source>
</evidence>
<dbReference type="EMBL" id="CAJVPV010000168">
    <property type="protein sequence ID" value="CAG8445372.1"/>
    <property type="molecule type" value="Genomic_DNA"/>
</dbReference>
<reference evidence="1" key="1">
    <citation type="submission" date="2021-06" db="EMBL/GenBank/DDBJ databases">
        <authorList>
            <person name="Kallberg Y."/>
            <person name="Tangrot J."/>
            <person name="Rosling A."/>
        </authorList>
    </citation>
    <scope>NUCLEOTIDE SEQUENCE</scope>
    <source>
        <strain evidence="1">CL551</strain>
    </source>
</reference>
<organism evidence="1 2">
    <name type="scientific">Acaulospora morrowiae</name>
    <dbReference type="NCBI Taxonomy" id="94023"/>
    <lineage>
        <taxon>Eukaryota</taxon>
        <taxon>Fungi</taxon>
        <taxon>Fungi incertae sedis</taxon>
        <taxon>Mucoromycota</taxon>
        <taxon>Glomeromycotina</taxon>
        <taxon>Glomeromycetes</taxon>
        <taxon>Diversisporales</taxon>
        <taxon>Acaulosporaceae</taxon>
        <taxon>Acaulospora</taxon>
    </lineage>
</organism>
<gene>
    <name evidence="1" type="ORF">AMORRO_LOCUS575</name>
</gene>
<proteinExistence type="predicted"/>
<comment type="caution">
    <text evidence="1">The sequence shown here is derived from an EMBL/GenBank/DDBJ whole genome shotgun (WGS) entry which is preliminary data.</text>
</comment>
<sequence length="145" mass="17378">FGDSPRKSGANNRFMDEIYLYCYPWFIRFLGVFHNHLWHDRSETEIFRGIPWNRPKAVFKSSILFHYFAYSSDLSSARLYMEIEIQKFNIPDYRPRMEQFQKAVRKVRAVQRLRRTRGFAFSQNESGQEAHLIRVYDTTVAKPKG</sequence>
<dbReference type="Proteomes" id="UP000789342">
    <property type="component" value="Unassembled WGS sequence"/>
</dbReference>
<dbReference type="OrthoDB" id="377733at2759"/>
<name>A0A9N8V6F6_9GLOM</name>